<dbReference type="PANTHER" id="PTHR48011:SF10">
    <property type="entry name" value="OS10G0130000 PROTEIN"/>
    <property type="match status" value="1"/>
</dbReference>
<dbReference type="Gene3D" id="1.10.510.10">
    <property type="entry name" value="Transferase(Phosphotransferase) domain 1"/>
    <property type="match status" value="1"/>
</dbReference>
<gene>
    <name evidence="8" type="primary">LOC102718772</name>
</gene>
<sequence length="540" mass="56340">STVGPTCQPHALNTRLDPGPEKFTTLIHHQPKQLKRARVAFPMAAAIIGGGGGWRRLRGIGKGASGALISLAVDDASGELFVVKSAAGEDAAARQQLRREWSVMAGLSSQHVLKCLGFTSGGEHRLFLEFAPGGSLSDVVARNGGCLDEGAVRAYLADVLRGLDYLHGKLVVHGDVKGSNVVVGANGRAKLADFGCASVVIPGGSKQPVIGGTPAFMAPEVARGEEQGPAADVWALGCTVVEMFTGRAPWSDMDNVLAALRKIGYTDAVPEVPQWLGGGGGGFLHRCLQRRAGDRPTAAQVLQHPFVSSSCGPPNKEVVKGTWVSPTSALDAALWESVSSSSTDDDEEDDTSSSPTSRIGALACSGQTLPDWDTEHNGWIEVRSTAAADIESPECPAKRVIGSLACSPSAVPNWDSDDDGWIEVLSNISINVANKTTAAATDNESSECPAKRVSSMACSPSSVPDWDSDQGWIDVLSAKAVGSIINIVGVGSEQSVVAENQDDKFTSLSSCSQRVLLVAVRATDSAASRVAGIKKCSRFS</sequence>
<dbReference type="PROSITE" id="PS00107">
    <property type="entry name" value="PROTEIN_KINASE_ATP"/>
    <property type="match status" value="1"/>
</dbReference>
<evidence type="ECO:0000256" key="4">
    <source>
        <dbReference type="ARBA" id="ARBA00022840"/>
    </source>
</evidence>
<accession>J3N0Q2</accession>
<evidence type="ECO:0000256" key="5">
    <source>
        <dbReference type="PROSITE-ProRule" id="PRU10141"/>
    </source>
</evidence>
<dbReference type="GO" id="GO:0005524">
    <property type="term" value="F:ATP binding"/>
    <property type="evidence" value="ECO:0007669"/>
    <property type="project" value="UniProtKB-UniRule"/>
</dbReference>
<evidence type="ECO:0000256" key="2">
    <source>
        <dbReference type="ARBA" id="ARBA00022741"/>
    </source>
</evidence>
<dbReference type="GO" id="GO:0004672">
    <property type="term" value="F:protein kinase activity"/>
    <property type="evidence" value="ECO:0007669"/>
    <property type="project" value="InterPro"/>
</dbReference>
<dbReference type="Proteomes" id="UP000006038">
    <property type="component" value="Chromosome 10"/>
</dbReference>
<reference evidence="8" key="1">
    <citation type="journal article" date="2013" name="Nat. Commun.">
        <title>Whole-genome sequencing of Oryza brachyantha reveals mechanisms underlying Oryza genome evolution.</title>
        <authorList>
            <person name="Chen J."/>
            <person name="Huang Q."/>
            <person name="Gao D."/>
            <person name="Wang J."/>
            <person name="Lang Y."/>
            <person name="Liu T."/>
            <person name="Li B."/>
            <person name="Bai Z."/>
            <person name="Luis Goicoechea J."/>
            <person name="Liang C."/>
            <person name="Chen C."/>
            <person name="Zhang W."/>
            <person name="Sun S."/>
            <person name="Liao Y."/>
            <person name="Zhang X."/>
            <person name="Yang L."/>
            <person name="Song C."/>
            <person name="Wang M."/>
            <person name="Shi J."/>
            <person name="Liu G."/>
            <person name="Liu J."/>
            <person name="Zhou H."/>
            <person name="Zhou W."/>
            <person name="Yu Q."/>
            <person name="An N."/>
            <person name="Chen Y."/>
            <person name="Cai Q."/>
            <person name="Wang B."/>
            <person name="Liu B."/>
            <person name="Min J."/>
            <person name="Huang Y."/>
            <person name="Wu H."/>
            <person name="Li Z."/>
            <person name="Zhang Y."/>
            <person name="Yin Y."/>
            <person name="Song W."/>
            <person name="Jiang J."/>
            <person name="Jackson S.A."/>
            <person name="Wing R.A."/>
            <person name="Wang J."/>
            <person name="Chen M."/>
        </authorList>
    </citation>
    <scope>NUCLEOTIDE SEQUENCE [LARGE SCALE GENOMIC DNA]</scope>
    <source>
        <strain evidence="8">cv. IRGC 101232</strain>
    </source>
</reference>
<feature type="region of interest" description="Disordered" evidence="6">
    <location>
        <begin position="336"/>
        <end position="361"/>
    </location>
</feature>
<evidence type="ECO:0000256" key="3">
    <source>
        <dbReference type="ARBA" id="ARBA00022777"/>
    </source>
</evidence>
<name>J3N0Q2_ORYBR</name>
<dbReference type="Pfam" id="PF00069">
    <property type="entry name" value="Pkinase"/>
    <property type="match status" value="1"/>
</dbReference>
<dbReference type="FunFam" id="1.10.510.10:FF:000466">
    <property type="entry name" value="MAP kinase kinase kinase18"/>
    <property type="match status" value="1"/>
</dbReference>
<keyword evidence="9" id="KW-1185">Reference proteome</keyword>
<evidence type="ECO:0000313" key="9">
    <source>
        <dbReference type="Proteomes" id="UP000006038"/>
    </source>
</evidence>
<dbReference type="EnsemblPlants" id="OB10G11000.1">
    <property type="protein sequence ID" value="OB10G11000.1"/>
    <property type="gene ID" value="OB10G11000"/>
</dbReference>
<feature type="domain" description="Protein kinase" evidence="7">
    <location>
        <begin position="54"/>
        <end position="307"/>
    </location>
</feature>
<evidence type="ECO:0000256" key="1">
    <source>
        <dbReference type="ARBA" id="ARBA00022679"/>
    </source>
</evidence>
<evidence type="ECO:0000256" key="6">
    <source>
        <dbReference type="SAM" id="MobiDB-lite"/>
    </source>
</evidence>
<dbReference type="SMART" id="SM00220">
    <property type="entry name" value="S_TKc"/>
    <property type="match status" value="1"/>
</dbReference>
<dbReference type="InterPro" id="IPR011009">
    <property type="entry name" value="Kinase-like_dom_sf"/>
</dbReference>
<dbReference type="eggNOG" id="KOG0198">
    <property type="taxonomic scope" value="Eukaryota"/>
</dbReference>
<dbReference type="PROSITE" id="PS00108">
    <property type="entry name" value="PROTEIN_KINASE_ST"/>
    <property type="match status" value="1"/>
</dbReference>
<dbReference type="PROSITE" id="PS50011">
    <property type="entry name" value="PROTEIN_KINASE_DOM"/>
    <property type="match status" value="1"/>
</dbReference>
<protein>
    <recommendedName>
        <fullName evidence="7">Protein kinase domain-containing protein</fullName>
    </recommendedName>
</protein>
<dbReference type="GO" id="GO:0007165">
    <property type="term" value="P:signal transduction"/>
    <property type="evidence" value="ECO:0007669"/>
    <property type="project" value="TreeGrafter"/>
</dbReference>
<evidence type="ECO:0000259" key="7">
    <source>
        <dbReference type="PROSITE" id="PS50011"/>
    </source>
</evidence>
<keyword evidence="3" id="KW-0418">Kinase</keyword>
<feature type="binding site" evidence="5">
    <location>
        <position position="84"/>
    </location>
    <ligand>
        <name>ATP</name>
        <dbReference type="ChEBI" id="CHEBI:30616"/>
    </ligand>
</feature>
<dbReference type="Gramene" id="OB10G11000.1">
    <property type="protein sequence ID" value="OB10G11000.1"/>
    <property type="gene ID" value="OB10G11000"/>
</dbReference>
<dbReference type="PANTHER" id="PTHR48011">
    <property type="entry name" value="CCR4-NOT TRANSCRIPTIONAL COMPLEX SUBUNIT CAF120-RELATED"/>
    <property type="match status" value="1"/>
</dbReference>
<dbReference type="InterPro" id="IPR052751">
    <property type="entry name" value="Plant_MAPKKK"/>
</dbReference>
<dbReference type="CDD" id="cd06606">
    <property type="entry name" value="STKc_MAPKKK"/>
    <property type="match status" value="1"/>
</dbReference>
<dbReference type="InterPro" id="IPR000719">
    <property type="entry name" value="Prot_kinase_dom"/>
</dbReference>
<keyword evidence="2 5" id="KW-0547">Nucleotide-binding</keyword>
<dbReference type="STRING" id="4533.J3N0Q2"/>
<organism evidence="8">
    <name type="scientific">Oryza brachyantha</name>
    <name type="common">malo sina</name>
    <dbReference type="NCBI Taxonomy" id="4533"/>
    <lineage>
        <taxon>Eukaryota</taxon>
        <taxon>Viridiplantae</taxon>
        <taxon>Streptophyta</taxon>
        <taxon>Embryophyta</taxon>
        <taxon>Tracheophyta</taxon>
        <taxon>Spermatophyta</taxon>
        <taxon>Magnoliopsida</taxon>
        <taxon>Liliopsida</taxon>
        <taxon>Poales</taxon>
        <taxon>Poaceae</taxon>
        <taxon>BOP clade</taxon>
        <taxon>Oryzoideae</taxon>
        <taxon>Oryzeae</taxon>
        <taxon>Oryzinae</taxon>
        <taxon>Oryza</taxon>
    </lineage>
</organism>
<dbReference type="OMA" id="EHEQGWI"/>
<keyword evidence="1" id="KW-0808">Transferase</keyword>
<reference evidence="8" key="2">
    <citation type="submission" date="2013-04" db="UniProtKB">
        <authorList>
            <consortium name="EnsemblPlants"/>
        </authorList>
    </citation>
    <scope>IDENTIFICATION</scope>
</reference>
<dbReference type="AlphaFoldDB" id="J3N0Q2"/>
<proteinExistence type="predicted"/>
<dbReference type="SUPFAM" id="SSF56112">
    <property type="entry name" value="Protein kinase-like (PK-like)"/>
    <property type="match status" value="1"/>
</dbReference>
<dbReference type="InterPro" id="IPR017441">
    <property type="entry name" value="Protein_kinase_ATP_BS"/>
</dbReference>
<dbReference type="HOGENOM" id="CLU_559443_0_0_1"/>
<keyword evidence="4 5" id="KW-0067">ATP-binding</keyword>
<dbReference type="InterPro" id="IPR008271">
    <property type="entry name" value="Ser/Thr_kinase_AS"/>
</dbReference>
<evidence type="ECO:0000313" key="8">
    <source>
        <dbReference type="EnsemblPlants" id="OB10G11000.1"/>
    </source>
</evidence>